<comment type="caution">
    <text evidence="1">The sequence shown here is derived from an EMBL/GenBank/DDBJ whole genome shotgun (WGS) entry which is preliminary data.</text>
</comment>
<sequence length="145" mass="16080">MAVLAAHTTETPDVDEDRLECACGETYISISSWAWHVAEAVEAEHLVIPRSDIVTEYGVQTHWTDTTLVEVCRSEDVARYRSERIWSGRPVVSRETWSSPWTPHPAEPAPVRCSDCGYPEGRQPDCDTCKGVPISPAPLLEDGAE</sequence>
<dbReference type="EMBL" id="JNFP01000026">
    <property type="protein sequence ID" value="KIA63027.1"/>
    <property type="molecule type" value="Genomic_DNA"/>
</dbReference>
<dbReference type="Proteomes" id="UP000031364">
    <property type="component" value="Unassembled WGS sequence"/>
</dbReference>
<proteinExistence type="predicted"/>
<accession>A0ABR4ZCE8</accession>
<gene>
    <name evidence="1" type="ORF">FG87_21935</name>
</gene>
<name>A0ABR4ZCE8_9NOCA</name>
<keyword evidence="2" id="KW-1185">Reference proteome</keyword>
<evidence type="ECO:0000313" key="2">
    <source>
        <dbReference type="Proteomes" id="UP000031364"/>
    </source>
</evidence>
<evidence type="ECO:0000313" key="1">
    <source>
        <dbReference type="EMBL" id="KIA63027.1"/>
    </source>
</evidence>
<reference evidence="1 2" key="1">
    <citation type="journal article" date="2014" name="Int. J. Syst. Evol. Microbiol.">
        <title>Nocardia vulneris sp. nov., isolated from wounds of human patients in North America.</title>
        <authorList>
            <person name="Lasker B.A."/>
            <person name="Bell M."/>
            <person name="Klenk H.P."/>
            <person name="Sproer C."/>
            <person name="Schumann C."/>
            <person name="Schumann P."/>
            <person name="Brown J.M."/>
        </authorList>
    </citation>
    <scope>NUCLEOTIDE SEQUENCE [LARGE SCALE GENOMIC DNA]</scope>
    <source>
        <strain evidence="1 2">W9851</strain>
    </source>
</reference>
<organism evidence="1 2">
    <name type="scientific">Nocardia vulneris</name>
    <dbReference type="NCBI Taxonomy" id="1141657"/>
    <lineage>
        <taxon>Bacteria</taxon>
        <taxon>Bacillati</taxon>
        <taxon>Actinomycetota</taxon>
        <taxon>Actinomycetes</taxon>
        <taxon>Mycobacteriales</taxon>
        <taxon>Nocardiaceae</taxon>
        <taxon>Nocardia</taxon>
    </lineage>
</organism>
<protein>
    <submittedName>
        <fullName evidence="1">Uncharacterized protein</fullName>
    </submittedName>
</protein>